<gene>
    <name evidence="1" type="ORF">BJ998_001390</name>
</gene>
<name>A0A7W9KE77_9PSEU</name>
<dbReference type="AlphaFoldDB" id="A0A7W9KE77"/>
<comment type="caution">
    <text evidence="1">The sequence shown here is derived from an EMBL/GenBank/DDBJ whole genome shotgun (WGS) entry which is preliminary data.</text>
</comment>
<reference evidence="1 2" key="1">
    <citation type="submission" date="2020-08" db="EMBL/GenBank/DDBJ databases">
        <title>Sequencing the genomes of 1000 actinobacteria strains.</title>
        <authorList>
            <person name="Klenk H.-P."/>
        </authorList>
    </citation>
    <scope>NUCLEOTIDE SEQUENCE [LARGE SCALE GENOMIC DNA]</scope>
    <source>
        <strain evidence="1 2">DSM 43851</strain>
    </source>
</reference>
<dbReference type="SUPFAM" id="SSF52743">
    <property type="entry name" value="Subtilisin-like"/>
    <property type="match status" value="1"/>
</dbReference>
<dbReference type="GO" id="GO:0004252">
    <property type="term" value="F:serine-type endopeptidase activity"/>
    <property type="evidence" value="ECO:0007669"/>
    <property type="project" value="InterPro"/>
</dbReference>
<dbReference type="RefSeq" id="WP_246488537.1">
    <property type="nucleotide sequence ID" value="NZ_BAAAWY010000025.1"/>
</dbReference>
<keyword evidence="2" id="KW-1185">Reference proteome</keyword>
<evidence type="ECO:0000313" key="1">
    <source>
        <dbReference type="EMBL" id="MBB5890194.1"/>
    </source>
</evidence>
<sequence>MAKPAWQHDTNCPGRMTTDVAAVADPHTGVAVYETHDYPGWIVVGGTSASSPYLAGVIALAGHPERFGDASRLYAGGLRDVVGGSNARATGCGGDYQCTAVRGYDGPTGNGTPDGLTAF</sequence>
<dbReference type="Proteomes" id="UP000585638">
    <property type="component" value="Unassembled WGS sequence"/>
</dbReference>
<dbReference type="InterPro" id="IPR036852">
    <property type="entry name" value="Peptidase_S8/S53_dom_sf"/>
</dbReference>
<evidence type="ECO:0008006" key="3">
    <source>
        <dbReference type="Google" id="ProtNLM"/>
    </source>
</evidence>
<evidence type="ECO:0000313" key="2">
    <source>
        <dbReference type="Proteomes" id="UP000585638"/>
    </source>
</evidence>
<dbReference type="Gene3D" id="3.40.50.200">
    <property type="entry name" value="Peptidase S8/S53 domain"/>
    <property type="match status" value="1"/>
</dbReference>
<accession>A0A7W9KE77</accession>
<protein>
    <recommendedName>
        <fullName evidence="3">Subtilase family protein</fullName>
    </recommendedName>
</protein>
<dbReference type="GO" id="GO:0006508">
    <property type="term" value="P:proteolysis"/>
    <property type="evidence" value="ECO:0007669"/>
    <property type="project" value="InterPro"/>
</dbReference>
<organism evidence="1 2">
    <name type="scientific">Kutzneria kofuensis</name>
    <dbReference type="NCBI Taxonomy" id="103725"/>
    <lineage>
        <taxon>Bacteria</taxon>
        <taxon>Bacillati</taxon>
        <taxon>Actinomycetota</taxon>
        <taxon>Actinomycetes</taxon>
        <taxon>Pseudonocardiales</taxon>
        <taxon>Pseudonocardiaceae</taxon>
        <taxon>Kutzneria</taxon>
    </lineage>
</organism>
<dbReference type="EMBL" id="JACHIR010000001">
    <property type="protein sequence ID" value="MBB5890194.1"/>
    <property type="molecule type" value="Genomic_DNA"/>
</dbReference>
<proteinExistence type="predicted"/>